<evidence type="ECO:0000256" key="3">
    <source>
        <dbReference type="ARBA" id="ARBA00022598"/>
    </source>
</evidence>
<dbReference type="InterPro" id="IPR055416">
    <property type="entry name" value="RBD_LARS1"/>
</dbReference>
<evidence type="ECO:0000256" key="2">
    <source>
        <dbReference type="ARBA" id="ARBA00013164"/>
    </source>
</evidence>
<accession>D8LXV2</accession>
<dbReference type="FunCoup" id="D8LXV2">
    <property type="interactions" value="623"/>
</dbReference>
<dbReference type="SUPFAM" id="SSF47323">
    <property type="entry name" value="Anticodon-binding domain of a subclass of class I aminoacyl-tRNA synthetases"/>
    <property type="match status" value="1"/>
</dbReference>
<feature type="domain" description="Aminoacyl-tRNA synthetase class Ia" evidence="11">
    <location>
        <begin position="148"/>
        <end position="710"/>
    </location>
</feature>
<evidence type="ECO:0000313" key="14">
    <source>
        <dbReference type="EMBL" id="CBK20407.2"/>
    </source>
</evidence>
<dbReference type="EC" id="6.1.1.4" evidence="2"/>
<proteinExistence type="inferred from homology"/>
<evidence type="ECO:0000313" key="15">
    <source>
        <dbReference type="Proteomes" id="UP000008312"/>
    </source>
</evidence>
<dbReference type="Gene3D" id="1.10.10.720">
    <property type="entry name" value="leucyl-tRNA synthetase"/>
    <property type="match status" value="1"/>
</dbReference>
<keyword evidence="6 9" id="KW-0648">Protein biosynthesis</keyword>
<evidence type="ECO:0000259" key="12">
    <source>
        <dbReference type="Pfam" id="PF08264"/>
    </source>
</evidence>
<dbReference type="RefSeq" id="XP_012894455.1">
    <property type="nucleotide sequence ID" value="XM_013039001.1"/>
</dbReference>
<evidence type="ECO:0000259" key="13">
    <source>
        <dbReference type="Pfam" id="PF24810"/>
    </source>
</evidence>
<gene>
    <name evidence="14" type="ORF">GSBLH_T00000751001</name>
</gene>
<dbReference type="GO" id="GO:0004823">
    <property type="term" value="F:leucine-tRNA ligase activity"/>
    <property type="evidence" value="ECO:0007669"/>
    <property type="project" value="UniProtKB-EC"/>
</dbReference>
<dbReference type="GO" id="GO:0002161">
    <property type="term" value="F:aminoacyl-tRNA deacylase activity"/>
    <property type="evidence" value="ECO:0007669"/>
    <property type="project" value="InterPro"/>
</dbReference>
<sequence length="1186" mass="133191">MATFPYPYMNGLLHLGHAFTATKAEFATRYHALKGENSIFPFGFHCTGMPIQAAANKLKHEIETYGCPPVFPEDHPSDEPEPTQPAEQQKEATVGEFHGKKTKLVAKTGGSSVHQWTILEKQGIPAEEIPKFVDPEHWLRYFPPLGMQDLKKFGLCSDFRRSFITTSVNPYYDHFVRWQFQKLREAGRVKFGKRPSIYSPLDGQICADHDRASGEGVLPQMFTCIKIKLLEKPAKLAPLNDENVYLIAATLRPETMVGQTNCFVLPGATYGVFRMGNGELYICSDRSARNMAYQGLFKEFGVVDKVMDVSGDELLGLPIESPQAIYRRIYTLPLLTISMGKGTGVVTSVPSDAPADYAALRDLKEKPKLREKYGIKDEMVLPFDVVDIIEVPGMGKHVGKQICEEMGIKSQNDTQKLAEAKEIAYKKGFYEGIMIAGKHAGERVEVAKPACQQEMVDAGEAFLYYEPNGQVISRSGDECVVTFSDQWYLTYGEKDWQPIIMDYIRNHLETYNPKTKVALEASCEWLSNWACSRQFGLGTRLPWDEQFLIESLSDSTIYMAYYTIAHLLQGDLFGEKVGPLGIRADQMTPEVFDYIFCGAKYPAECGIEEAKLQKLRHEFEYWYPFDIRVSGKDLIKNHLMMSLYIHQAIWPDGSKMPRSFFCNGHIQLNNEKMSKSTGNFLTVDDAIQQFGADATRFACADAGDSLDDANFAVATANAAILSLTTEEEFIRTVVDGELQTVEKTPEELNFFDRNFVNEMNDCLIRADAAYREIRFRDALQIGFYEMQGIRNSYRDACSKMGVPMTKSLLLRFIELEAVMLAPIVPHWSDNLWRFTLHKTQSLWKNSWPAMQPVDAVLSRSNDFVKKNLRLLREFINKKPKKLPANWHRPNKLYVYCAREYHPWQQFALSVLRECYDPATKTLAPNALAVVKERVASSEEYKKQMKDVLAFASFTVKTDFPQLGEDAFTLEMPFDEKEVMEACRAYILNDCQLADLTVFHAEDPSVPDPMNRKKDAKPGKPAFCCFYEEFRVCWRKQANADGGDGGDGGANCGFASGPGSQRLASAAPAIADQCPASATSSPARSAAPPPRVCSSFGVPRARNPAFASLLRSYSFSPRFHAPSPSTAWRWASADRSEARSQRKRCFPSLSRASPIYTPSTPQEKGSYAAPRAVYASANLGTNSIASL</sequence>
<dbReference type="InterPro" id="IPR001412">
    <property type="entry name" value="aa-tRNA-synth_I_CS"/>
</dbReference>
<dbReference type="Pfam" id="PF00133">
    <property type="entry name" value="tRNA-synt_1"/>
    <property type="match status" value="2"/>
</dbReference>
<organism evidence="14">
    <name type="scientific">Blastocystis hominis</name>
    <dbReference type="NCBI Taxonomy" id="12968"/>
    <lineage>
        <taxon>Eukaryota</taxon>
        <taxon>Sar</taxon>
        <taxon>Stramenopiles</taxon>
        <taxon>Bigyra</taxon>
        <taxon>Opalozoa</taxon>
        <taxon>Opalinata</taxon>
        <taxon>Blastocystidae</taxon>
        <taxon>Blastocystis</taxon>
    </lineage>
</organism>
<keyword evidence="4 9" id="KW-0547">Nucleotide-binding</keyword>
<evidence type="ECO:0000256" key="8">
    <source>
        <dbReference type="ARBA" id="ARBA00030520"/>
    </source>
</evidence>
<evidence type="ECO:0000256" key="7">
    <source>
        <dbReference type="ARBA" id="ARBA00023146"/>
    </source>
</evidence>
<dbReference type="OrthoDB" id="10249672at2759"/>
<dbReference type="Gene3D" id="1.10.730.10">
    <property type="entry name" value="Isoleucyl-tRNA Synthetase, Domain 1"/>
    <property type="match status" value="1"/>
</dbReference>
<dbReference type="InterPro" id="IPR002300">
    <property type="entry name" value="aa-tRNA-synth_Ia"/>
</dbReference>
<keyword evidence="5 9" id="KW-0067">ATP-binding</keyword>
<dbReference type="Gene3D" id="3.40.50.620">
    <property type="entry name" value="HUPs"/>
    <property type="match status" value="1"/>
</dbReference>
<name>D8LXV2_BLAHO</name>
<evidence type="ECO:0000256" key="10">
    <source>
        <dbReference type="SAM" id="MobiDB-lite"/>
    </source>
</evidence>
<dbReference type="Proteomes" id="UP000008312">
    <property type="component" value="Unassembled WGS sequence"/>
</dbReference>
<evidence type="ECO:0000256" key="1">
    <source>
        <dbReference type="ARBA" id="ARBA00005594"/>
    </source>
</evidence>
<dbReference type="EMBL" id="FN668639">
    <property type="protein sequence ID" value="CBK20407.2"/>
    <property type="molecule type" value="Genomic_DNA"/>
</dbReference>
<dbReference type="AlphaFoldDB" id="D8LXV2"/>
<dbReference type="InterPro" id="IPR013155">
    <property type="entry name" value="M/V/L/I-tRNA-synth_anticd-bd"/>
</dbReference>
<evidence type="ECO:0000256" key="9">
    <source>
        <dbReference type="RuleBase" id="RU363035"/>
    </source>
</evidence>
<dbReference type="Pfam" id="PF24810">
    <property type="entry name" value="RBD_LARS1"/>
    <property type="match status" value="1"/>
</dbReference>
<dbReference type="GeneID" id="24918044"/>
<feature type="compositionally biased region" description="Low complexity" evidence="10">
    <location>
        <begin position="1074"/>
        <end position="1085"/>
    </location>
</feature>
<dbReference type="InterPro" id="IPR014729">
    <property type="entry name" value="Rossmann-like_a/b/a_fold"/>
</dbReference>
<evidence type="ECO:0000256" key="6">
    <source>
        <dbReference type="ARBA" id="ARBA00022917"/>
    </source>
</evidence>
<feature type="region of interest" description="Disordered" evidence="10">
    <location>
        <begin position="1074"/>
        <end position="1093"/>
    </location>
</feature>
<keyword evidence="7 9" id="KW-0030">Aminoacyl-tRNA synthetase</keyword>
<evidence type="ECO:0000256" key="5">
    <source>
        <dbReference type="ARBA" id="ARBA00022840"/>
    </source>
</evidence>
<dbReference type="GO" id="GO:0005524">
    <property type="term" value="F:ATP binding"/>
    <property type="evidence" value="ECO:0007669"/>
    <property type="project" value="UniProtKB-KW"/>
</dbReference>
<reference evidence="14" key="1">
    <citation type="submission" date="2010-02" db="EMBL/GenBank/DDBJ databases">
        <title>Sequencing and annotation of the Blastocystis hominis genome.</title>
        <authorList>
            <person name="Wincker P."/>
        </authorList>
    </citation>
    <scope>NUCLEOTIDE SEQUENCE</scope>
    <source>
        <strain evidence="14">Singapore isolate B</strain>
    </source>
</reference>
<dbReference type="InterPro" id="IPR009080">
    <property type="entry name" value="tRNAsynth_Ia_anticodon-bd"/>
</dbReference>
<keyword evidence="15" id="KW-1185">Reference proteome</keyword>
<dbReference type="SUPFAM" id="SSF50677">
    <property type="entry name" value="ValRS/IleRS/LeuRS editing domain"/>
    <property type="match status" value="1"/>
</dbReference>
<dbReference type="OMA" id="KPTCLME"/>
<dbReference type="FunFam" id="3.90.740.10:FF:000001">
    <property type="entry name" value="Leucine--tRNA ligase, cytoplasmic"/>
    <property type="match status" value="1"/>
</dbReference>
<feature type="region of interest" description="Disordered" evidence="10">
    <location>
        <begin position="69"/>
        <end position="98"/>
    </location>
</feature>
<evidence type="ECO:0000259" key="11">
    <source>
        <dbReference type="Pfam" id="PF00133"/>
    </source>
</evidence>
<dbReference type="SUPFAM" id="SSF52374">
    <property type="entry name" value="Nucleotidylyl transferase"/>
    <property type="match status" value="1"/>
</dbReference>
<dbReference type="Gene3D" id="3.90.740.10">
    <property type="entry name" value="Valyl/Leucyl/Isoleucyl-tRNA synthetase, editing domain"/>
    <property type="match status" value="1"/>
</dbReference>
<dbReference type="NCBIfam" id="TIGR00395">
    <property type="entry name" value="leuS_arch"/>
    <property type="match status" value="1"/>
</dbReference>
<feature type="domain" description="Methionyl/Valyl/Leucyl/Isoleucyl-tRNA synthetase anticodon-binding" evidence="12">
    <location>
        <begin position="752"/>
        <end position="874"/>
    </location>
</feature>
<dbReference type="Gene3D" id="3.30.2320.20">
    <property type="entry name" value="Class I aminoacyl-tRNA synthetases (RS)"/>
    <property type="match status" value="1"/>
</dbReference>
<dbReference type="PANTHER" id="PTHR45794">
    <property type="entry name" value="LEUCYL-TRNA SYNTHETASE"/>
    <property type="match status" value="1"/>
</dbReference>
<dbReference type="InterPro" id="IPR004493">
    <property type="entry name" value="Leu-tRNA-synth_Ia_arc/euk"/>
</dbReference>
<feature type="domain" description="Aminoacyl-tRNA synthetase class Ia" evidence="11">
    <location>
        <begin position="5"/>
        <end position="57"/>
    </location>
</feature>
<feature type="domain" description="Leucine--tRNA ligase RagD-binding" evidence="13">
    <location>
        <begin position="897"/>
        <end position="971"/>
    </location>
</feature>
<keyword evidence="3 9" id="KW-0436">Ligase</keyword>
<protein>
    <recommendedName>
        <fullName evidence="2">leucine--tRNA ligase</fullName>
        <ecNumber evidence="2">6.1.1.4</ecNumber>
    </recommendedName>
    <alternativeName>
        <fullName evidence="8">Leucyl-tRNA synthetase</fullName>
    </alternativeName>
</protein>
<dbReference type="InterPro" id="IPR009008">
    <property type="entry name" value="Val/Leu/Ile-tRNA-synth_edit"/>
</dbReference>
<dbReference type="PANTHER" id="PTHR45794:SF1">
    <property type="entry name" value="LEUCINE--TRNA LIGASE, CYTOPLASMIC"/>
    <property type="match status" value="1"/>
</dbReference>
<dbReference type="PROSITE" id="PS00178">
    <property type="entry name" value="AA_TRNA_LIGASE_I"/>
    <property type="match status" value="1"/>
</dbReference>
<dbReference type="GO" id="GO:0006429">
    <property type="term" value="P:leucyl-tRNA aminoacylation"/>
    <property type="evidence" value="ECO:0007669"/>
    <property type="project" value="InterPro"/>
</dbReference>
<dbReference type="Pfam" id="PF08264">
    <property type="entry name" value="Anticodon_1"/>
    <property type="match status" value="1"/>
</dbReference>
<evidence type="ECO:0000256" key="4">
    <source>
        <dbReference type="ARBA" id="ARBA00022741"/>
    </source>
</evidence>
<dbReference type="InParanoid" id="D8LXV2"/>
<comment type="similarity">
    <text evidence="1 9">Belongs to the class-I aminoacyl-tRNA synthetase family.</text>
</comment>